<evidence type="ECO:0000256" key="3">
    <source>
        <dbReference type="ARBA" id="ARBA00023082"/>
    </source>
</evidence>
<sequence length="177" mass="21163">MGELREEWLNKKDFVEQLFNRYATEVKRTAYLYLKDINLAEDVLQEVFIACYKKLEEFREECSYKTWLIRITVNKCRDHLRRWSFWNIFFSKDAGDKLVETKTPENQAVVSEEEKEIGMAILQLPIKLREVIILFYYQELGIKEISSILEINENTVKTRLHRARSSLKEVLRGGDFE</sequence>
<keyword evidence="3" id="KW-0731">Sigma factor</keyword>
<keyword evidence="4" id="KW-0804">Transcription</keyword>
<name>A0ABM8YRN5_9BACI</name>
<evidence type="ECO:0000313" key="8">
    <source>
        <dbReference type="Proteomes" id="UP000789833"/>
    </source>
</evidence>
<dbReference type="InterPro" id="IPR036388">
    <property type="entry name" value="WH-like_DNA-bd_sf"/>
</dbReference>
<feature type="domain" description="RNA polymerase sigma factor 70 region 4 type 2" evidence="6">
    <location>
        <begin position="116"/>
        <end position="167"/>
    </location>
</feature>
<proteinExistence type="inferred from homology"/>
<dbReference type="CDD" id="cd06171">
    <property type="entry name" value="Sigma70_r4"/>
    <property type="match status" value="1"/>
</dbReference>
<gene>
    <name evidence="7" type="primary">sigW_6</name>
    <name evidence="7" type="ORF">BACCIP111883_03279</name>
</gene>
<dbReference type="RefSeq" id="WP_230503176.1">
    <property type="nucleotide sequence ID" value="NZ_CAKJTJ010000022.1"/>
</dbReference>
<dbReference type="InterPro" id="IPR014284">
    <property type="entry name" value="RNA_pol_sigma-70_dom"/>
</dbReference>
<dbReference type="InterPro" id="IPR007627">
    <property type="entry name" value="RNA_pol_sigma70_r2"/>
</dbReference>
<comment type="similarity">
    <text evidence="1">Belongs to the sigma-70 factor family. ECF subfamily.</text>
</comment>
<organism evidence="7 8">
    <name type="scientific">Sutcliffiella rhizosphaerae</name>
    <dbReference type="NCBI Taxonomy" id="2880967"/>
    <lineage>
        <taxon>Bacteria</taxon>
        <taxon>Bacillati</taxon>
        <taxon>Bacillota</taxon>
        <taxon>Bacilli</taxon>
        <taxon>Bacillales</taxon>
        <taxon>Bacillaceae</taxon>
        <taxon>Sutcliffiella</taxon>
    </lineage>
</organism>
<accession>A0ABM8YRN5</accession>
<dbReference type="InterPro" id="IPR013325">
    <property type="entry name" value="RNA_pol_sigma_r2"/>
</dbReference>
<dbReference type="InterPro" id="IPR039425">
    <property type="entry name" value="RNA_pol_sigma-70-like"/>
</dbReference>
<dbReference type="NCBIfam" id="TIGR02937">
    <property type="entry name" value="sigma70-ECF"/>
    <property type="match status" value="1"/>
</dbReference>
<dbReference type="EMBL" id="CAKJTJ010000022">
    <property type="protein sequence ID" value="CAG9622488.1"/>
    <property type="molecule type" value="Genomic_DNA"/>
</dbReference>
<reference evidence="7 8" key="1">
    <citation type="submission" date="2021-10" db="EMBL/GenBank/DDBJ databases">
        <authorList>
            <person name="Criscuolo A."/>
        </authorList>
    </citation>
    <scope>NUCLEOTIDE SEQUENCE [LARGE SCALE GENOMIC DNA]</scope>
    <source>
        <strain evidence="8">CIP 111883</strain>
    </source>
</reference>
<evidence type="ECO:0000256" key="4">
    <source>
        <dbReference type="ARBA" id="ARBA00023163"/>
    </source>
</evidence>
<dbReference type="PANTHER" id="PTHR43133:SF60">
    <property type="entry name" value="RNA POLYMERASE SIGMA FACTOR SIGV"/>
    <property type="match status" value="1"/>
</dbReference>
<feature type="domain" description="RNA polymerase sigma-70 region 2" evidence="5">
    <location>
        <begin position="18"/>
        <end position="82"/>
    </location>
</feature>
<dbReference type="PANTHER" id="PTHR43133">
    <property type="entry name" value="RNA POLYMERASE ECF-TYPE SIGMA FACTO"/>
    <property type="match status" value="1"/>
</dbReference>
<dbReference type="Gene3D" id="1.10.10.10">
    <property type="entry name" value="Winged helix-like DNA-binding domain superfamily/Winged helix DNA-binding domain"/>
    <property type="match status" value="1"/>
</dbReference>
<evidence type="ECO:0000313" key="7">
    <source>
        <dbReference type="EMBL" id="CAG9622488.1"/>
    </source>
</evidence>
<evidence type="ECO:0000259" key="5">
    <source>
        <dbReference type="Pfam" id="PF04542"/>
    </source>
</evidence>
<dbReference type="InterPro" id="IPR013324">
    <property type="entry name" value="RNA_pol_sigma_r3/r4-like"/>
</dbReference>
<dbReference type="InterPro" id="IPR013249">
    <property type="entry name" value="RNA_pol_sigma70_r4_t2"/>
</dbReference>
<dbReference type="Gene3D" id="1.10.1740.10">
    <property type="match status" value="1"/>
</dbReference>
<evidence type="ECO:0000256" key="2">
    <source>
        <dbReference type="ARBA" id="ARBA00023015"/>
    </source>
</evidence>
<dbReference type="Pfam" id="PF04542">
    <property type="entry name" value="Sigma70_r2"/>
    <property type="match status" value="1"/>
</dbReference>
<keyword evidence="8" id="KW-1185">Reference proteome</keyword>
<keyword evidence="2" id="KW-0805">Transcription regulation</keyword>
<dbReference type="Pfam" id="PF08281">
    <property type="entry name" value="Sigma70_r4_2"/>
    <property type="match status" value="1"/>
</dbReference>
<dbReference type="SUPFAM" id="SSF88946">
    <property type="entry name" value="Sigma2 domain of RNA polymerase sigma factors"/>
    <property type="match status" value="1"/>
</dbReference>
<protein>
    <submittedName>
        <fullName evidence="7">ECF RNA polymerase sigma factor SigW</fullName>
    </submittedName>
</protein>
<dbReference type="Proteomes" id="UP000789833">
    <property type="component" value="Unassembled WGS sequence"/>
</dbReference>
<evidence type="ECO:0000259" key="6">
    <source>
        <dbReference type="Pfam" id="PF08281"/>
    </source>
</evidence>
<evidence type="ECO:0000256" key="1">
    <source>
        <dbReference type="ARBA" id="ARBA00010641"/>
    </source>
</evidence>
<comment type="caution">
    <text evidence="7">The sequence shown here is derived from an EMBL/GenBank/DDBJ whole genome shotgun (WGS) entry which is preliminary data.</text>
</comment>
<dbReference type="SUPFAM" id="SSF88659">
    <property type="entry name" value="Sigma3 and sigma4 domains of RNA polymerase sigma factors"/>
    <property type="match status" value="1"/>
</dbReference>